<dbReference type="SUPFAM" id="SSF109604">
    <property type="entry name" value="HD-domain/PDEase-like"/>
    <property type="match status" value="1"/>
</dbReference>
<evidence type="ECO:0000313" key="3">
    <source>
        <dbReference type="Proteomes" id="UP000180166"/>
    </source>
</evidence>
<evidence type="ECO:0000259" key="1">
    <source>
        <dbReference type="Pfam" id="PF01966"/>
    </source>
</evidence>
<sequence length="188" mass="20952">MVADHESSWAWRLARSELELPLPRRWAHSQGVGRAAIEVAARLDCDTELLVASAILHDVGYAPRLVVTGFHPLDGARFLRDEHEADQRVTRLVANHTFALLEADERELGVQLAAEFPILDDHVLVDALTYCDMTTTPDGEPTTAANRIHEILTRYGRDTTVGRFMQCAATNILEAVFRTEEAMGAHPR</sequence>
<dbReference type="InterPro" id="IPR006675">
    <property type="entry name" value="HDIG_dom"/>
</dbReference>
<dbReference type="NCBIfam" id="TIGR00277">
    <property type="entry name" value="HDIG"/>
    <property type="match status" value="1"/>
</dbReference>
<feature type="domain" description="HD" evidence="1">
    <location>
        <begin position="25"/>
        <end position="107"/>
    </location>
</feature>
<name>A0ABC8AKB3_9NOCA</name>
<evidence type="ECO:0000313" key="2">
    <source>
        <dbReference type="EMBL" id="APA94537.1"/>
    </source>
</evidence>
<accession>A0ABC8AKB3</accession>
<dbReference type="InterPro" id="IPR003607">
    <property type="entry name" value="HD/PDEase_dom"/>
</dbReference>
<dbReference type="CDD" id="cd00077">
    <property type="entry name" value="HDc"/>
    <property type="match status" value="1"/>
</dbReference>
<dbReference type="Proteomes" id="UP000180166">
    <property type="component" value="Chromosome"/>
</dbReference>
<organism evidence="2 3">
    <name type="scientific">Nocardia seriolae</name>
    <dbReference type="NCBI Taxonomy" id="37332"/>
    <lineage>
        <taxon>Bacteria</taxon>
        <taxon>Bacillati</taxon>
        <taxon>Actinomycetota</taxon>
        <taxon>Actinomycetes</taxon>
        <taxon>Mycobacteriales</taxon>
        <taxon>Nocardiaceae</taxon>
        <taxon>Nocardia</taxon>
    </lineage>
</organism>
<dbReference type="EMBL" id="CP017839">
    <property type="protein sequence ID" value="APA94537.1"/>
    <property type="molecule type" value="Genomic_DNA"/>
</dbReference>
<gene>
    <name evidence="2" type="ORF">NS506_00455</name>
</gene>
<dbReference type="KEGG" id="nsr:NS506_00455"/>
<protein>
    <recommendedName>
        <fullName evidence="1">HD domain-containing protein</fullName>
    </recommendedName>
</protein>
<reference evidence="2 3" key="1">
    <citation type="submission" date="2016-10" db="EMBL/GenBank/DDBJ databases">
        <title>Genome sequence of Nocardia seriolae strain EM150506, isolated from Anguila japonica.</title>
        <authorList>
            <person name="Han H.-J."/>
        </authorList>
    </citation>
    <scope>NUCLEOTIDE SEQUENCE [LARGE SCALE GENOMIC DNA]</scope>
    <source>
        <strain evidence="2 3">EM150506</strain>
    </source>
</reference>
<dbReference type="InterPro" id="IPR006674">
    <property type="entry name" value="HD_domain"/>
</dbReference>
<dbReference type="AlphaFoldDB" id="A0ABC8AKB3"/>
<proteinExistence type="predicted"/>
<dbReference type="Gene3D" id="1.10.3210.10">
    <property type="entry name" value="Hypothetical protein af1432"/>
    <property type="match status" value="1"/>
</dbReference>
<dbReference type="Pfam" id="PF01966">
    <property type="entry name" value="HD"/>
    <property type="match status" value="1"/>
</dbReference>